<dbReference type="EMBL" id="SLUN01000050">
    <property type="protein sequence ID" value="TCL56474.1"/>
    <property type="molecule type" value="Genomic_DNA"/>
</dbReference>
<feature type="domain" description="AB hydrolase-1" evidence="1">
    <location>
        <begin position="62"/>
        <end position="296"/>
    </location>
</feature>
<reference evidence="2 3" key="1">
    <citation type="submission" date="2019-03" db="EMBL/GenBank/DDBJ databases">
        <title>Genomic Encyclopedia of Type Strains, Phase IV (KMG-IV): sequencing the most valuable type-strain genomes for metagenomic binning, comparative biology and taxonomic classification.</title>
        <authorList>
            <person name="Goeker M."/>
        </authorList>
    </citation>
    <scope>NUCLEOTIDE SEQUENCE [LARGE SCALE GENOMIC DNA]</scope>
    <source>
        <strain evidence="2 3">LX-B</strain>
    </source>
</reference>
<dbReference type="Gene3D" id="3.40.50.1820">
    <property type="entry name" value="alpha/beta hydrolase"/>
    <property type="match status" value="1"/>
</dbReference>
<dbReference type="PRINTS" id="PR00412">
    <property type="entry name" value="EPOXHYDRLASE"/>
</dbReference>
<dbReference type="InterPro" id="IPR029058">
    <property type="entry name" value="AB_hydrolase_fold"/>
</dbReference>
<dbReference type="InterPro" id="IPR000639">
    <property type="entry name" value="Epox_hydrolase-like"/>
</dbReference>
<organism evidence="2 3">
    <name type="scientific">Hydrogenispora ethanolica</name>
    <dbReference type="NCBI Taxonomy" id="1082276"/>
    <lineage>
        <taxon>Bacteria</taxon>
        <taxon>Bacillati</taxon>
        <taxon>Bacillota</taxon>
        <taxon>Hydrogenispora</taxon>
    </lineage>
</organism>
<evidence type="ECO:0000259" key="1">
    <source>
        <dbReference type="Pfam" id="PF12697"/>
    </source>
</evidence>
<comment type="caution">
    <text evidence="2">The sequence shown here is derived from an EMBL/GenBank/DDBJ whole genome shotgun (WGS) entry which is preliminary data.</text>
</comment>
<sequence>MESSEIVNVTRLIPGILLPWLHQTERQVLDEIARNQAGGSFVRLSDGMTHYEDSGAPDDPPVILVHGYSVPYYMWDRVVTPLNRGGFRVIRYDLYGRGFSDRPKLRYDRALFLRQLRELLAELSLKPPVHLVGTSMGGAIVAAFAADFPELVAKIVLLDPLWEPLPIGPLAIPGIGECVAAGFYVPATPKKQYQDFYRPELFFPEWELKFREQMRYKGFSHALLSTARHFLSRDPKADFQKMASHHQRVLQIWGSEDRTLRKEGAHKLQALLGSELSWIEAAGHLPHYEKPEIVNQALLRFLTDSDPIGKARHRSLSSRSNFFSSNVRKGKHLSP</sequence>
<dbReference type="InterPro" id="IPR000073">
    <property type="entry name" value="AB_hydrolase_1"/>
</dbReference>
<keyword evidence="3" id="KW-1185">Reference proteome</keyword>
<name>A0A4R1QXH6_HYDET</name>
<dbReference type="OrthoDB" id="9775557at2"/>
<dbReference type="PANTHER" id="PTHR46438">
    <property type="entry name" value="ALPHA/BETA-HYDROLASES SUPERFAMILY PROTEIN"/>
    <property type="match status" value="1"/>
</dbReference>
<proteinExistence type="predicted"/>
<dbReference type="AlphaFoldDB" id="A0A4R1QXH6"/>
<dbReference type="Proteomes" id="UP000295008">
    <property type="component" value="Unassembled WGS sequence"/>
</dbReference>
<evidence type="ECO:0000313" key="3">
    <source>
        <dbReference type="Proteomes" id="UP000295008"/>
    </source>
</evidence>
<dbReference type="PRINTS" id="PR00111">
    <property type="entry name" value="ABHYDROLASE"/>
</dbReference>
<evidence type="ECO:0000313" key="2">
    <source>
        <dbReference type="EMBL" id="TCL56474.1"/>
    </source>
</evidence>
<dbReference type="SUPFAM" id="SSF53474">
    <property type="entry name" value="alpha/beta-Hydrolases"/>
    <property type="match status" value="1"/>
</dbReference>
<protein>
    <submittedName>
        <fullName evidence="2">Pimeloyl-ACP methyl ester carboxylesterase</fullName>
    </submittedName>
</protein>
<dbReference type="Pfam" id="PF12697">
    <property type="entry name" value="Abhydrolase_6"/>
    <property type="match status" value="1"/>
</dbReference>
<accession>A0A4R1QXH6</accession>
<dbReference type="PANTHER" id="PTHR46438:SF11">
    <property type="entry name" value="LIPASE-RELATED"/>
    <property type="match status" value="1"/>
</dbReference>
<dbReference type="RefSeq" id="WP_132017418.1">
    <property type="nucleotide sequence ID" value="NZ_SLUN01000050.1"/>
</dbReference>
<gene>
    <name evidence="2" type="ORF">EDC14_105028</name>
</gene>
<dbReference type="GO" id="GO:0003824">
    <property type="term" value="F:catalytic activity"/>
    <property type="evidence" value="ECO:0007669"/>
    <property type="project" value="InterPro"/>
</dbReference>